<name>A0AAD8EB38_DIPPU</name>
<reference evidence="2" key="1">
    <citation type="journal article" date="2023" name="IScience">
        <title>Live-bearing cockroach genome reveals convergent evolutionary mechanisms linked to viviparity in insects and beyond.</title>
        <authorList>
            <person name="Fouks B."/>
            <person name="Harrison M.C."/>
            <person name="Mikhailova A.A."/>
            <person name="Marchal E."/>
            <person name="English S."/>
            <person name="Carruthers M."/>
            <person name="Jennings E.C."/>
            <person name="Chiamaka E.L."/>
            <person name="Frigard R.A."/>
            <person name="Pippel M."/>
            <person name="Attardo G.M."/>
            <person name="Benoit J.B."/>
            <person name="Bornberg-Bauer E."/>
            <person name="Tobe S.S."/>
        </authorList>
    </citation>
    <scope>NUCLEOTIDE SEQUENCE</scope>
    <source>
        <strain evidence="2">Stay&amp;Tobe</strain>
    </source>
</reference>
<proteinExistence type="predicted"/>
<keyword evidence="1" id="KW-0812">Transmembrane</keyword>
<keyword evidence="1" id="KW-1133">Transmembrane helix</keyword>
<evidence type="ECO:0000313" key="2">
    <source>
        <dbReference type="EMBL" id="KAJ9583960.1"/>
    </source>
</evidence>
<keyword evidence="3" id="KW-1185">Reference proteome</keyword>
<dbReference type="AlphaFoldDB" id="A0AAD8EB38"/>
<comment type="caution">
    <text evidence="2">The sequence shown here is derived from an EMBL/GenBank/DDBJ whole genome shotgun (WGS) entry which is preliminary data.</text>
</comment>
<feature type="non-terminal residue" evidence="2">
    <location>
        <position position="121"/>
    </location>
</feature>
<protein>
    <submittedName>
        <fullName evidence="2">Uncharacterized protein</fullName>
    </submittedName>
</protein>
<keyword evidence="1" id="KW-0472">Membrane</keyword>
<accession>A0AAD8EB38</accession>
<evidence type="ECO:0000256" key="1">
    <source>
        <dbReference type="SAM" id="Phobius"/>
    </source>
</evidence>
<reference evidence="2" key="2">
    <citation type="submission" date="2023-05" db="EMBL/GenBank/DDBJ databases">
        <authorList>
            <person name="Fouks B."/>
        </authorList>
    </citation>
    <scope>NUCLEOTIDE SEQUENCE</scope>
    <source>
        <strain evidence="2">Stay&amp;Tobe</strain>
        <tissue evidence="2">Testes</tissue>
    </source>
</reference>
<gene>
    <name evidence="2" type="ORF">L9F63_021693</name>
</gene>
<feature type="transmembrane region" description="Helical" evidence="1">
    <location>
        <begin position="35"/>
        <end position="59"/>
    </location>
</feature>
<dbReference type="Proteomes" id="UP001233999">
    <property type="component" value="Unassembled WGS sequence"/>
</dbReference>
<organism evidence="2 3">
    <name type="scientific">Diploptera punctata</name>
    <name type="common">Pacific beetle cockroach</name>
    <dbReference type="NCBI Taxonomy" id="6984"/>
    <lineage>
        <taxon>Eukaryota</taxon>
        <taxon>Metazoa</taxon>
        <taxon>Ecdysozoa</taxon>
        <taxon>Arthropoda</taxon>
        <taxon>Hexapoda</taxon>
        <taxon>Insecta</taxon>
        <taxon>Pterygota</taxon>
        <taxon>Neoptera</taxon>
        <taxon>Polyneoptera</taxon>
        <taxon>Dictyoptera</taxon>
        <taxon>Blattodea</taxon>
        <taxon>Blaberoidea</taxon>
        <taxon>Blaberidae</taxon>
        <taxon>Diplopterinae</taxon>
        <taxon>Diploptera</taxon>
    </lineage>
</organism>
<dbReference type="EMBL" id="JASPKZ010007491">
    <property type="protein sequence ID" value="KAJ9583960.1"/>
    <property type="molecule type" value="Genomic_DNA"/>
</dbReference>
<evidence type="ECO:0000313" key="3">
    <source>
        <dbReference type="Proteomes" id="UP001233999"/>
    </source>
</evidence>
<feature type="non-terminal residue" evidence="2">
    <location>
        <position position="1"/>
    </location>
</feature>
<sequence length="121" mass="13548">FGVCLIRIFSEFVKTFGAPFGTSATPNLHQRILPLLFRVLLKLNCLVFDGLGAIFLVFFGCASYRLYTAFECFITGFPITAKCAALAPPSVSCLIHYMFPSNVFHVLCYAVRIQNLRDEII</sequence>